<feature type="signal peptide" evidence="1">
    <location>
        <begin position="1"/>
        <end position="20"/>
    </location>
</feature>
<protein>
    <recommendedName>
        <fullName evidence="4">Lipoprotein</fullName>
    </recommendedName>
</protein>
<dbReference type="Proteomes" id="UP000281691">
    <property type="component" value="Unassembled WGS sequence"/>
</dbReference>
<proteinExistence type="predicted"/>
<reference evidence="2 3" key="1">
    <citation type="submission" date="2018-11" db="EMBL/GenBank/DDBJ databases">
        <title>Genomic Encyclopedia of Type Strains, Phase IV (KMG-IV): sequencing the most valuable type-strain genomes for metagenomic binning, comparative biology and taxonomic classification.</title>
        <authorList>
            <person name="Goeker M."/>
        </authorList>
    </citation>
    <scope>NUCLEOTIDE SEQUENCE [LARGE SCALE GENOMIC DNA]</scope>
    <source>
        <strain evidence="2 3">DSM 27238</strain>
    </source>
</reference>
<gene>
    <name evidence="2" type="ORF">EDC46_0682</name>
</gene>
<comment type="caution">
    <text evidence="2">The sequence shown here is derived from an EMBL/GenBank/DDBJ whole genome shotgun (WGS) entry which is preliminary data.</text>
</comment>
<dbReference type="RefSeq" id="WP_124210831.1">
    <property type="nucleotide sequence ID" value="NZ_CP016615.1"/>
</dbReference>
<dbReference type="PROSITE" id="PS51257">
    <property type="entry name" value="PROKAR_LIPOPROTEIN"/>
    <property type="match status" value="1"/>
</dbReference>
<accession>A0A3N4W9R2</accession>
<dbReference type="OrthoDB" id="5690882at2"/>
<evidence type="ECO:0008006" key="4">
    <source>
        <dbReference type="Google" id="ProtNLM"/>
    </source>
</evidence>
<organism evidence="2 3">
    <name type="scientific">Vespertiliibacter pulmonis</name>
    <dbReference type="NCBI Taxonomy" id="1443036"/>
    <lineage>
        <taxon>Bacteria</taxon>
        <taxon>Pseudomonadati</taxon>
        <taxon>Pseudomonadota</taxon>
        <taxon>Gammaproteobacteria</taxon>
        <taxon>Pasteurellales</taxon>
        <taxon>Pasteurellaceae</taxon>
        <taxon>Vespertiliibacter</taxon>
    </lineage>
</organism>
<keyword evidence="1" id="KW-0732">Signal</keyword>
<keyword evidence="3" id="KW-1185">Reference proteome</keyword>
<dbReference type="EMBL" id="RKQP01000001">
    <property type="protein sequence ID" value="RPE86287.1"/>
    <property type="molecule type" value="Genomic_DNA"/>
</dbReference>
<evidence type="ECO:0000256" key="1">
    <source>
        <dbReference type="SAM" id="SignalP"/>
    </source>
</evidence>
<evidence type="ECO:0000313" key="2">
    <source>
        <dbReference type="EMBL" id="RPE86287.1"/>
    </source>
</evidence>
<dbReference type="AlphaFoldDB" id="A0A3N4W9R2"/>
<name>A0A3N4W9R2_9PAST</name>
<feature type="chain" id="PRO_5018224376" description="Lipoprotein" evidence="1">
    <location>
        <begin position="21"/>
        <end position="86"/>
    </location>
</feature>
<evidence type="ECO:0000313" key="3">
    <source>
        <dbReference type="Proteomes" id="UP000281691"/>
    </source>
</evidence>
<sequence>MKKYLYIVMPLILTACAEQAQQSTVPMDMKAVQEYNRKVATGNTVSPTAKQDEQELNHSDRTTKIKVYRYYPSVYPSLYYYGLGYY</sequence>